<dbReference type="Proteomes" id="UP000678243">
    <property type="component" value="Unassembled WGS sequence"/>
</dbReference>
<organism evidence="7 8">
    <name type="scientific">Microbacterium paraoxydans</name>
    <dbReference type="NCBI Taxonomy" id="199592"/>
    <lineage>
        <taxon>Bacteria</taxon>
        <taxon>Bacillati</taxon>
        <taxon>Actinomycetota</taxon>
        <taxon>Actinomycetes</taxon>
        <taxon>Micrococcales</taxon>
        <taxon>Microbacteriaceae</taxon>
        <taxon>Microbacterium</taxon>
    </lineage>
</organism>
<accession>A0ABS5ISA6</accession>
<evidence type="ECO:0000259" key="6">
    <source>
        <dbReference type="Pfam" id="PF13515"/>
    </source>
</evidence>
<protein>
    <submittedName>
        <fullName evidence="7">FUSC family protein</fullName>
    </submittedName>
</protein>
<evidence type="ECO:0000313" key="8">
    <source>
        <dbReference type="Proteomes" id="UP000678243"/>
    </source>
</evidence>
<evidence type="ECO:0000256" key="3">
    <source>
        <dbReference type="ARBA" id="ARBA00022989"/>
    </source>
</evidence>
<feature type="transmembrane region" description="Helical" evidence="5">
    <location>
        <begin position="103"/>
        <end position="122"/>
    </location>
</feature>
<dbReference type="RefSeq" id="WP_211544806.1">
    <property type="nucleotide sequence ID" value="NZ_CBDREF010000005.1"/>
</dbReference>
<keyword evidence="3 5" id="KW-1133">Transmembrane helix</keyword>
<proteinExistence type="predicted"/>
<comment type="subcellular location">
    <subcellularLocation>
        <location evidence="1">Membrane</location>
        <topology evidence="1">Multi-pass membrane protein</topology>
    </subcellularLocation>
</comment>
<evidence type="ECO:0000256" key="5">
    <source>
        <dbReference type="SAM" id="Phobius"/>
    </source>
</evidence>
<evidence type="ECO:0000256" key="1">
    <source>
        <dbReference type="ARBA" id="ARBA00004141"/>
    </source>
</evidence>
<evidence type="ECO:0000256" key="2">
    <source>
        <dbReference type="ARBA" id="ARBA00022692"/>
    </source>
</evidence>
<dbReference type="InterPro" id="IPR049453">
    <property type="entry name" value="Memb_transporter_dom"/>
</dbReference>
<gene>
    <name evidence="7" type="ORF">KE274_14240</name>
</gene>
<dbReference type="EMBL" id="JAGTUK010000003">
    <property type="protein sequence ID" value="MBS0025262.1"/>
    <property type="molecule type" value="Genomic_DNA"/>
</dbReference>
<feature type="transmembrane region" description="Helical" evidence="5">
    <location>
        <begin position="34"/>
        <end position="52"/>
    </location>
</feature>
<feature type="transmembrane region" description="Helical" evidence="5">
    <location>
        <begin position="12"/>
        <end position="28"/>
    </location>
</feature>
<feature type="transmembrane region" description="Helical" evidence="5">
    <location>
        <begin position="264"/>
        <end position="284"/>
    </location>
</feature>
<keyword evidence="2 5" id="KW-0812">Transmembrane</keyword>
<keyword evidence="4 5" id="KW-0472">Membrane</keyword>
<feature type="transmembrane region" description="Helical" evidence="5">
    <location>
        <begin position="241"/>
        <end position="257"/>
    </location>
</feature>
<dbReference type="Pfam" id="PF13515">
    <property type="entry name" value="FUSC_2"/>
    <property type="match status" value="1"/>
</dbReference>
<comment type="caution">
    <text evidence="7">The sequence shown here is derived from an EMBL/GenBank/DDBJ whole genome shotgun (WGS) entry which is preliminary data.</text>
</comment>
<keyword evidence="8" id="KW-1185">Reference proteome</keyword>
<feature type="transmembrane region" description="Helical" evidence="5">
    <location>
        <begin position="296"/>
        <end position="316"/>
    </location>
</feature>
<name>A0ABS5ISA6_9MICO</name>
<evidence type="ECO:0000313" key="7">
    <source>
        <dbReference type="EMBL" id="MBS0025262.1"/>
    </source>
</evidence>
<sequence length="324" mass="32996">MSASAALSWQWSRFALGLLYAAPAILVAPADPRVALALSIGVLPAAAVGLPARRRSRAVILLVGVMTALGILLGSALALVPVLAVVGIASLSVLLSVLAGRSLWGQAMLLLVLPMVGIGLSFPLSAANAVLAAIVVLGSGYAWLVSLLWPESELTSRPFGTMPRGRPMLVYGCLLGLAAGGAAAIGFIAGLEHVGWATAAVLLVMRPVRGQLVSRGVGRAVSVLLGALAAAGFALLAPGETLTGLGIGAAVASLCAMQRSRWYIAPAFSTFLVLTLLLSASSGSPSERFVERTVETLLGVGLALLFGALVPALLGMRRRVRVTA</sequence>
<feature type="domain" description="Integral membrane bound transporter" evidence="6">
    <location>
        <begin position="182"/>
        <end position="306"/>
    </location>
</feature>
<reference evidence="7 8" key="1">
    <citation type="submission" date="2021-04" db="EMBL/GenBank/DDBJ databases">
        <title>Whole genome analysis of root endophytic bacterium Microbacterium paraoxydans ku-mp colonizing RP-bio226 rice variety.</title>
        <authorList>
            <person name="Ulaganathan K."/>
            <person name="Latha B."/>
        </authorList>
    </citation>
    <scope>NUCLEOTIDE SEQUENCE [LARGE SCALE GENOMIC DNA]</scope>
    <source>
        <strain evidence="8">ku-mp</strain>
    </source>
</reference>
<feature type="transmembrane region" description="Helical" evidence="5">
    <location>
        <begin position="169"/>
        <end position="191"/>
    </location>
</feature>
<feature type="transmembrane region" description="Helical" evidence="5">
    <location>
        <begin position="59"/>
        <end position="91"/>
    </location>
</feature>
<feature type="transmembrane region" description="Helical" evidence="5">
    <location>
        <begin position="129"/>
        <end position="149"/>
    </location>
</feature>
<evidence type="ECO:0000256" key="4">
    <source>
        <dbReference type="ARBA" id="ARBA00023136"/>
    </source>
</evidence>